<feature type="coiled-coil region" evidence="1">
    <location>
        <begin position="9"/>
        <end position="43"/>
    </location>
</feature>
<comment type="caution">
    <text evidence="3">The sequence shown here is derived from an EMBL/GenBank/DDBJ whole genome shotgun (WGS) entry which is preliminary data.</text>
</comment>
<organism evidence="3 4">
    <name type="scientific">Phascolomyces articulosus</name>
    <dbReference type="NCBI Taxonomy" id="60185"/>
    <lineage>
        <taxon>Eukaryota</taxon>
        <taxon>Fungi</taxon>
        <taxon>Fungi incertae sedis</taxon>
        <taxon>Mucoromycota</taxon>
        <taxon>Mucoromycotina</taxon>
        <taxon>Mucoromycetes</taxon>
        <taxon>Mucorales</taxon>
        <taxon>Lichtheimiaceae</taxon>
        <taxon>Phascolomyces</taxon>
    </lineage>
</organism>
<keyword evidence="4" id="KW-1185">Reference proteome</keyword>
<evidence type="ECO:0000313" key="3">
    <source>
        <dbReference type="EMBL" id="KAI9276731.1"/>
    </source>
</evidence>
<evidence type="ECO:0000256" key="2">
    <source>
        <dbReference type="SAM" id="MobiDB-lite"/>
    </source>
</evidence>
<accession>A0AAD5KA90</accession>
<sequence>MAPLSRTNINSLLDNIQSIAQNVNALTDKINQMQEKQEELSNSLSTIIQTQDEMRLIIEQLAYAQDQELEDNLEDEVVQPTVNVIRDIDRPFRVMNGKRRALNLDVTTIEEMIQQKIFQGDHVASSNAIVSTDAKIHGLLPTLWHIDGDIFSSTANENENENNNNTDESTASSPDDVITSSTNSNDNQSRPSRRRRRFH</sequence>
<feature type="region of interest" description="Disordered" evidence="2">
    <location>
        <begin position="154"/>
        <end position="199"/>
    </location>
</feature>
<keyword evidence="1" id="KW-0175">Coiled coil</keyword>
<reference evidence="3" key="2">
    <citation type="submission" date="2023-02" db="EMBL/GenBank/DDBJ databases">
        <authorList>
            <consortium name="DOE Joint Genome Institute"/>
            <person name="Mondo S.J."/>
            <person name="Chang Y."/>
            <person name="Wang Y."/>
            <person name="Ahrendt S."/>
            <person name="Andreopoulos W."/>
            <person name="Barry K."/>
            <person name="Beard J."/>
            <person name="Benny G.L."/>
            <person name="Blankenship S."/>
            <person name="Bonito G."/>
            <person name="Cuomo C."/>
            <person name="Desiro A."/>
            <person name="Gervers K.A."/>
            <person name="Hundley H."/>
            <person name="Kuo A."/>
            <person name="LaButti K."/>
            <person name="Lang B.F."/>
            <person name="Lipzen A."/>
            <person name="O'Donnell K."/>
            <person name="Pangilinan J."/>
            <person name="Reynolds N."/>
            <person name="Sandor L."/>
            <person name="Smith M.W."/>
            <person name="Tsang A."/>
            <person name="Grigoriev I.V."/>
            <person name="Stajich J.E."/>
            <person name="Spatafora J.W."/>
        </authorList>
    </citation>
    <scope>NUCLEOTIDE SEQUENCE</scope>
    <source>
        <strain evidence="3">RSA 2281</strain>
    </source>
</reference>
<dbReference type="EMBL" id="JAIXMP010000002">
    <property type="protein sequence ID" value="KAI9276731.1"/>
    <property type="molecule type" value="Genomic_DNA"/>
</dbReference>
<feature type="compositionally biased region" description="Low complexity" evidence="2">
    <location>
        <begin position="154"/>
        <end position="173"/>
    </location>
</feature>
<evidence type="ECO:0000313" key="4">
    <source>
        <dbReference type="Proteomes" id="UP001209540"/>
    </source>
</evidence>
<dbReference type="AlphaFoldDB" id="A0AAD5KA90"/>
<protein>
    <submittedName>
        <fullName evidence="3">Uncharacterized protein</fullName>
    </submittedName>
</protein>
<feature type="compositionally biased region" description="Polar residues" evidence="2">
    <location>
        <begin position="178"/>
        <end position="188"/>
    </location>
</feature>
<evidence type="ECO:0000256" key="1">
    <source>
        <dbReference type="SAM" id="Coils"/>
    </source>
</evidence>
<name>A0AAD5KA90_9FUNG</name>
<gene>
    <name evidence="3" type="ORF">BDA99DRAFT_600620</name>
</gene>
<dbReference type="Gene3D" id="1.20.1270.60">
    <property type="entry name" value="Arfaptin homology (AH) domain/BAR domain"/>
    <property type="match status" value="1"/>
</dbReference>
<dbReference type="Proteomes" id="UP001209540">
    <property type="component" value="Unassembled WGS sequence"/>
</dbReference>
<proteinExistence type="predicted"/>
<reference evidence="3" key="1">
    <citation type="journal article" date="2022" name="IScience">
        <title>Evolution of zygomycete secretomes and the origins of terrestrial fungal ecologies.</title>
        <authorList>
            <person name="Chang Y."/>
            <person name="Wang Y."/>
            <person name="Mondo S."/>
            <person name="Ahrendt S."/>
            <person name="Andreopoulos W."/>
            <person name="Barry K."/>
            <person name="Beard J."/>
            <person name="Benny G.L."/>
            <person name="Blankenship S."/>
            <person name="Bonito G."/>
            <person name="Cuomo C."/>
            <person name="Desiro A."/>
            <person name="Gervers K.A."/>
            <person name="Hundley H."/>
            <person name="Kuo A."/>
            <person name="LaButti K."/>
            <person name="Lang B.F."/>
            <person name="Lipzen A."/>
            <person name="O'Donnell K."/>
            <person name="Pangilinan J."/>
            <person name="Reynolds N."/>
            <person name="Sandor L."/>
            <person name="Smith M.E."/>
            <person name="Tsang A."/>
            <person name="Grigoriev I.V."/>
            <person name="Stajich J.E."/>
            <person name="Spatafora J.W."/>
        </authorList>
    </citation>
    <scope>NUCLEOTIDE SEQUENCE</scope>
    <source>
        <strain evidence="3">RSA 2281</strain>
    </source>
</reference>
<dbReference type="InterPro" id="IPR027267">
    <property type="entry name" value="AH/BAR_dom_sf"/>
</dbReference>